<dbReference type="InterPro" id="IPR007128">
    <property type="entry name" value="PMF1/Nnf1"/>
</dbReference>
<evidence type="ECO:0000256" key="4">
    <source>
        <dbReference type="ARBA" id="ARBA00022618"/>
    </source>
</evidence>
<proteinExistence type="predicted"/>
<dbReference type="EMBL" id="BPVZ01000032">
    <property type="protein sequence ID" value="GKV10503.1"/>
    <property type="molecule type" value="Genomic_DNA"/>
</dbReference>
<evidence type="ECO:0000256" key="10">
    <source>
        <dbReference type="SAM" id="Coils"/>
    </source>
</evidence>
<keyword evidence="5" id="KW-0498">Mitosis</keyword>
<evidence type="ECO:0000313" key="11">
    <source>
        <dbReference type="EMBL" id="GKV10503.1"/>
    </source>
</evidence>
<dbReference type="PANTHER" id="PTHR15459:SF3">
    <property type="entry name" value="POLYAMINE-MODULATED FACTOR 1"/>
    <property type="match status" value="1"/>
</dbReference>
<keyword evidence="8" id="KW-0131">Cell cycle</keyword>
<dbReference type="AlphaFoldDB" id="A0AAV5JGM7"/>
<name>A0AAV5JGM7_9ROSI</name>
<keyword evidence="9" id="KW-0137">Centromere</keyword>
<evidence type="ECO:0000256" key="2">
    <source>
        <dbReference type="ARBA" id="ARBA00004629"/>
    </source>
</evidence>
<accession>A0AAV5JGM7</accession>
<evidence type="ECO:0000256" key="3">
    <source>
        <dbReference type="ARBA" id="ARBA00022454"/>
    </source>
</evidence>
<evidence type="ECO:0000256" key="5">
    <source>
        <dbReference type="ARBA" id="ARBA00022776"/>
    </source>
</evidence>
<organism evidence="11 12">
    <name type="scientific">Rubroshorea leprosula</name>
    <dbReference type="NCBI Taxonomy" id="152421"/>
    <lineage>
        <taxon>Eukaryota</taxon>
        <taxon>Viridiplantae</taxon>
        <taxon>Streptophyta</taxon>
        <taxon>Embryophyta</taxon>
        <taxon>Tracheophyta</taxon>
        <taxon>Spermatophyta</taxon>
        <taxon>Magnoliopsida</taxon>
        <taxon>eudicotyledons</taxon>
        <taxon>Gunneridae</taxon>
        <taxon>Pentapetalae</taxon>
        <taxon>rosids</taxon>
        <taxon>malvids</taxon>
        <taxon>Malvales</taxon>
        <taxon>Dipterocarpaceae</taxon>
        <taxon>Rubroshorea</taxon>
    </lineage>
</organism>
<keyword evidence="10" id="KW-0175">Coiled coil</keyword>
<protein>
    <submittedName>
        <fullName evidence="11">Uncharacterized protein</fullName>
    </submittedName>
</protein>
<dbReference type="GO" id="GO:0000444">
    <property type="term" value="C:MIS12/MIND type complex"/>
    <property type="evidence" value="ECO:0007669"/>
    <property type="project" value="InterPro"/>
</dbReference>
<comment type="caution">
    <text evidence="11">The sequence shown here is derived from an EMBL/GenBank/DDBJ whole genome shotgun (WGS) entry which is preliminary data.</text>
</comment>
<sequence length="159" mass="18108">MLSNNFSTSSLFRYLSLHLCCAYKVVTSLHANIEDEFESLFLETQVGKILDMEEQLVEEQSLDPLFSDKLEASIGSRFVSRVFLLYSFSKRASSMDVAWNFLTVKETEIQFLRAMLEKAEEKMLLVQARINQLKKGTAEVLGSTDVVEKLRGSISSYQT</sequence>
<dbReference type="GO" id="GO:0005634">
    <property type="term" value="C:nucleus"/>
    <property type="evidence" value="ECO:0007669"/>
    <property type="project" value="UniProtKB-SubCell"/>
</dbReference>
<dbReference type="GO" id="GO:0051301">
    <property type="term" value="P:cell division"/>
    <property type="evidence" value="ECO:0007669"/>
    <property type="project" value="UniProtKB-KW"/>
</dbReference>
<keyword evidence="6" id="KW-0995">Kinetochore</keyword>
<evidence type="ECO:0000313" key="12">
    <source>
        <dbReference type="Proteomes" id="UP001054252"/>
    </source>
</evidence>
<keyword evidence="3" id="KW-0158">Chromosome</keyword>
<evidence type="ECO:0000256" key="7">
    <source>
        <dbReference type="ARBA" id="ARBA00023242"/>
    </source>
</evidence>
<dbReference type="GO" id="GO:0007059">
    <property type="term" value="P:chromosome segregation"/>
    <property type="evidence" value="ECO:0007669"/>
    <property type="project" value="TreeGrafter"/>
</dbReference>
<keyword evidence="4" id="KW-0132">Cell division</keyword>
<evidence type="ECO:0000256" key="6">
    <source>
        <dbReference type="ARBA" id="ARBA00022838"/>
    </source>
</evidence>
<keyword evidence="12" id="KW-1185">Reference proteome</keyword>
<reference evidence="11 12" key="1">
    <citation type="journal article" date="2021" name="Commun. Biol.">
        <title>The genome of Shorea leprosula (Dipterocarpaceae) highlights the ecological relevance of drought in aseasonal tropical rainforests.</title>
        <authorList>
            <person name="Ng K.K.S."/>
            <person name="Kobayashi M.J."/>
            <person name="Fawcett J.A."/>
            <person name="Hatakeyama M."/>
            <person name="Paape T."/>
            <person name="Ng C.H."/>
            <person name="Ang C.C."/>
            <person name="Tnah L.H."/>
            <person name="Lee C.T."/>
            <person name="Nishiyama T."/>
            <person name="Sese J."/>
            <person name="O'Brien M.J."/>
            <person name="Copetti D."/>
            <person name="Mohd Noor M.I."/>
            <person name="Ong R.C."/>
            <person name="Putra M."/>
            <person name="Sireger I.Z."/>
            <person name="Indrioko S."/>
            <person name="Kosugi Y."/>
            <person name="Izuno A."/>
            <person name="Isagi Y."/>
            <person name="Lee S.L."/>
            <person name="Shimizu K.K."/>
        </authorList>
    </citation>
    <scope>NUCLEOTIDE SEQUENCE [LARGE SCALE GENOMIC DNA]</scope>
    <source>
        <strain evidence="11">214</strain>
    </source>
</reference>
<evidence type="ECO:0000256" key="9">
    <source>
        <dbReference type="ARBA" id="ARBA00023328"/>
    </source>
</evidence>
<gene>
    <name evidence="11" type="ORF">SLEP1_g21852</name>
</gene>
<evidence type="ECO:0000256" key="1">
    <source>
        <dbReference type="ARBA" id="ARBA00004123"/>
    </source>
</evidence>
<dbReference type="PANTHER" id="PTHR15459">
    <property type="entry name" value="POLYAMINE-MODULATED FACTOR 1"/>
    <property type="match status" value="1"/>
</dbReference>
<dbReference type="Proteomes" id="UP001054252">
    <property type="component" value="Unassembled WGS sequence"/>
</dbReference>
<evidence type="ECO:0000256" key="8">
    <source>
        <dbReference type="ARBA" id="ARBA00023306"/>
    </source>
</evidence>
<feature type="coiled-coil region" evidence="10">
    <location>
        <begin position="102"/>
        <end position="136"/>
    </location>
</feature>
<comment type="subcellular location">
    <subcellularLocation>
        <location evidence="2">Chromosome</location>
        <location evidence="2">Centromere</location>
        <location evidence="2">Kinetochore</location>
    </subcellularLocation>
    <subcellularLocation>
        <location evidence="1">Nucleus</location>
    </subcellularLocation>
</comment>
<keyword evidence="7" id="KW-0539">Nucleus</keyword>